<dbReference type="AlphaFoldDB" id="A0A1Y3ENR9"/>
<reference evidence="2 3" key="1">
    <citation type="submission" date="2015-04" db="EMBL/GenBank/DDBJ databases">
        <title>Draft genome of the roundworm Trichinella nativa.</title>
        <authorList>
            <person name="Mitreva M."/>
        </authorList>
    </citation>
    <scope>NUCLEOTIDE SEQUENCE [LARGE SCALE GENOMIC DNA]</scope>
    <source>
        <strain evidence="2 3">ISS45</strain>
    </source>
</reference>
<gene>
    <name evidence="2" type="ORF">D917_07445</name>
</gene>
<sequence>MHNKCSSKAYSILLLLIFGGFSLGEMIIYLHAHSLALRLAACHTIDLAVICAGHVWKKTIANKI</sequence>
<evidence type="ECO:0000256" key="1">
    <source>
        <dbReference type="SAM" id="Phobius"/>
    </source>
</evidence>
<dbReference type="Proteomes" id="UP000243006">
    <property type="component" value="Unassembled WGS sequence"/>
</dbReference>
<accession>A0A1Y3ENR9</accession>
<keyword evidence="1" id="KW-0472">Membrane</keyword>
<proteinExistence type="predicted"/>
<keyword evidence="1" id="KW-1133">Transmembrane helix</keyword>
<comment type="caution">
    <text evidence="2">The sequence shown here is derived from an EMBL/GenBank/DDBJ whole genome shotgun (WGS) entry which is preliminary data.</text>
</comment>
<keyword evidence="1" id="KW-0812">Transmembrane</keyword>
<organism evidence="2 3">
    <name type="scientific">Trichinella nativa</name>
    <dbReference type="NCBI Taxonomy" id="6335"/>
    <lineage>
        <taxon>Eukaryota</taxon>
        <taxon>Metazoa</taxon>
        <taxon>Ecdysozoa</taxon>
        <taxon>Nematoda</taxon>
        <taxon>Enoplea</taxon>
        <taxon>Dorylaimia</taxon>
        <taxon>Trichinellida</taxon>
        <taxon>Trichinellidae</taxon>
        <taxon>Trichinella</taxon>
    </lineage>
</organism>
<dbReference type="EMBL" id="LVZM01005878">
    <property type="protein sequence ID" value="OUC46792.1"/>
    <property type="molecule type" value="Genomic_DNA"/>
</dbReference>
<feature type="transmembrane region" description="Helical" evidence="1">
    <location>
        <begin position="12"/>
        <end position="30"/>
    </location>
</feature>
<evidence type="ECO:0000313" key="3">
    <source>
        <dbReference type="Proteomes" id="UP000243006"/>
    </source>
</evidence>
<name>A0A1Y3ENR9_9BILA</name>
<evidence type="ECO:0000313" key="2">
    <source>
        <dbReference type="EMBL" id="OUC46792.1"/>
    </source>
</evidence>
<protein>
    <submittedName>
        <fullName evidence="2">Uncharacterized protein</fullName>
    </submittedName>
</protein>
<feature type="transmembrane region" description="Helical" evidence="1">
    <location>
        <begin position="36"/>
        <end position="56"/>
    </location>
</feature>